<keyword evidence="3" id="KW-1185">Reference proteome</keyword>
<dbReference type="Pfam" id="PF13649">
    <property type="entry name" value="Methyltransf_25"/>
    <property type="match status" value="1"/>
</dbReference>
<dbReference type="InterPro" id="IPR050508">
    <property type="entry name" value="Methyltransf_Superfamily"/>
</dbReference>
<organism evidence="2 3">
    <name type="scientific">Lacipirellula limnantheis</name>
    <dbReference type="NCBI Taxonomy" id="2528024"/>
    <lineage>
        <taxon>Bacteria</taxon>
        <taxon>Pseudomonadati</taxon>
        <taxon>Planctomycetota</taxon>
        <taxon>Planctomycetia</taxon>
        <taxon>Pirellulales</taxon>
        <taxon>Lacipirellulaceae</taxon>
        <taxon>Lacipirellula</taxon>
    </lineage>
</organism>
<dbReference type="Proteomes" id="UP000317909">
    <property type="component" value="Chromosome"/>
</dbReference>
<dbReference type="GO" id="GO:0008168">
    <property type="term" value="F:methyltransferase activity"/>
    <property type="evidence" value="ECO:0007669"/>
    <property type="project" value="UniProtKB-KW"/>
</dbReference>
<dbReference type="PANTHER" id="PTHR42912:SF93">
    <property type="entry name" value="N6-ADENOSINE-METHYLTRANSFERASE TMT1A"/>
    <property type="match status" value="1"/>
</dbReference>
<dbReference type="EMBL" id="CP036339">
    <property type="protein sequence ID" value="QDT75385.1"/>
    <property type="molecule type" value="Genomic_DNA"/>
</dbReference>
<dbReference type="OrthoDB" id="276058at2"/>
<evidence type="ECO:0000259" key="1">
    <source>
        <dbReference type="Pfam" id="PF13649"/>
    </source>
</evidence>
<dbReference type="RefSeq" id="WP_145435043.1">
    <property type="nucleotide sequence ID" value="NZ_CP036339.1"/>
</dbReference>
<reference evidence="2 3" key="1">
    <citation type="submission" date="2019-02" db="EMBL/GenBank/DDBJ databases">
        <title>Deep-cultivation of Planctomycetes and their phenomic and genomic characterization uncovers novel biology.</title>
        <authorList>
            <person name="Wiegand S."/>
            <person name="Jogler M."/>
            <person name="Boedeker C."/>
            <person name="Pinto D."/>
            <person name="Vollmers J."/>
            <person name="Rivas-Marin E."/>
            <person name="Kohn T."/>
            <person name="Peeters S.H."/>
            <person name="Heuer A."/>
            <person name="Rast P."/>
            <person name="Oberbeckmann S."/>
            <person name="Bunk B."/>
            <person name="Jeske O."/>
            <person name="Meyerdierks A."/>
            <person name="Storesund J.E."/>
            <person name="Kallscheuer N."/>
            <person name="Luecker S."/>
            <person name="Lage O.M."/>
            <person name="Pohl T."/>
            <person name="Merkel B.J."/>
            <person name="Hornburger P."/>
            <person name="Mueller R.-W."/>
            <person name="Bruemmer F."/>
            <person name="Labrenz M."/>
            <person name="Spormann A.M."/>
            <person name="Op den Camp H."/>
            <person name="Overmann J."/>
            <person name="Amann R."/>
            <person name="Jetten M.S.M."/>
            <person name="Mascher T."/>
            <person name="Medema M.H."/>
            <person name="Devos D.P."/>
            <person name="Kaster A.-K."/>
            <person name="Ovreas L."/>
            <person name="Rohde M."/>
            <person name="Galperin M.Y."/>
            <person name="Jogler C."/>
        </authorList>
    </citation>
    <scope>NUCLEOTIDE SEQUENCE [LARGE SCALE GENOMIC DNA]</scope>
    <source>
        <strain evidence="2 3">I41</strain>
    </source>
</reference>
<sequence>MTAKLAAVKQVFEQRSMYDAVVTGNYMHHAELIAALAAWAKEFGRPLRIVDVGCGDASLAAKSFAVAPIEHYIGVDIAESSIEQARATTAAWNGRVELICGNLFDALHGLADESANVVLASHSLHHFSTADKVKLLREIGRVLEPGGVLLWIDAVRDEGESRDEFVNGLAGEIKRDWTLLSVEERGRAAEHVLTSDFPETEAWMMEQTAAAGLSTESMLLKGGSFRGWAFKKR</sequence>
<accession>A0A517U455</accession>
<dbReference type="InterPro" id="IPR029063">
    <property type="entry name" value="SAM-dependent_MTases_sf"/>
</dbReference>
<dbReference type="PANTHER" id="PTHR42912">
    <property type="entry name" value="METHYLTRANSFERASE"/>
    <property type="match status" value="1"/>
</dbReference>
<dbReference type="Gene3D" id="3.40.50.150">
    <property type="entry name" value="Vaccinia Virus protein VP39"/>
    <property type="match status" value="1"/>
</dbReference>
<evidence type="ECO:0000313" key="3">
    <source>
        <dbReference type="Proteomes" id="UP000317909"/>
    </source>
</evidence>
<dbReference type="KEGG" id="llh:I41_45950"/>
<dbReference type="SUPFAM" id="SSF53335">
    <property type="entry name" value="S-adenosyl-L-methionine-dependent methyltransferases"/>
    <property type="match status" value="1"/>
</dbReference>
<name>A0A517U455_9BACT</name>
<gene>
    <name evidence="2" type="primary">cmoA</name>
    <name evidence="2" type="ORF">I41_45950</name>
</gene>
<feature type="domain" description="Methyltransferase" evidence="1">
    <location>
        <begin position="49"/>
        <end position="147"/>
    </location>
</feature>
<proteinExistence type="predicted"/>
<keyword evidence="2" id="KW-0808">Transferase</keyword>
<dbReference type="AlphaFoldDB" id="A0A517U455"/>
<dbReference type="CDD" id="cd02440">
    <property type="entry name" value="AdoMet_MTases"/>
    <property type="match status" value="1"/>
</dbReference>
<evidence type="ECO:0000313" key="2">
    <source>
        <dbReference type="EMBL" id="QDT75385.1"/>
    </source>
</evidence>
<keyword evidence="2" id="KW-0489">Methyltransferase</keyword>
<dbReference type="GO" id="GO:0032259">
    <property type="term" value="P:methylation"/>
    <property type="evidence" value="ECO:0007669"/>
    <property type="project" value="UniProtKB-KW"/>
</dbReference>
<dbReference type="EC" id="2.1.1.-" evidence="2"/>
<protein>
    <submittedName>
        <fullName evidence="2">tRNA (Cmo5U34)-methyltransferase</fullName>
        <ecNumber evidence="2">2.1.1.-</ecNumber>
    </submittedName>
</protein>
<dbReference type="InterPro" id="IPR041698">
    <property type="entry name" value="Methyltransf_25"/>
</dbReference>